<feature type="compositionally biased region" description="Pro residues" evidence="1">
    <location>
        <begin position="391"/>
        <end position="403"/>
    </location>
</feature>
<feature type="compositionally biased region" description="Pro residues" evidence="1">
    <location>
        <begin position="1"/>
        <end position="17"/>
    </location>
</feature>
<feature type="region of interest" description="Disordered" evidence="1">
    <location>
        <begin position="138"/>
        <end position="180"/>
    </location>
</feature>
<sequence length="453" mass="44827">MSVQPPPSGRPTGPPSGPLSGPSQDGPTPPPPTVTGPPPGPPSGGDHGGPHGSGGSGSGGGGGDSGDSGPSGGGTGGPGSGSGAAPGSGPGRPWWRSVPRIAAIATALVAAVVLVVVLTRPDGGSKAGGEVFLQAAGESGQDPFTESTAKESDPEPGTASPSVAPSASRTGAQVTRGVDGAAPGLYGGTRKIASCDVERQIKVLRAAPDKNRAFASVQDIEPSAVPGYLRDLTPVTLRMDTRVTNHGYRDGEANAYQAVLQAGTAVLVDDRGVPRVRCACGNPLLPPVAQDDPRQVGKAWPGYRASDVVVVEPSEKPVKEFVMVDPENGDWFERPAGDTGDGDKKTDPPKDASESPCPPGSDPCPSSSGATPSESSPDDPATRPGDDPATSEPPPDGPATSEPPPDDPGTEPAPEDPPGSPDSQSAPQPPGPDSPEPQDPGPGASPQGAPAVG</sequence>
<name>A0AB33KRP2_9ACTN</name>
<organism evidence="3">
    <name type="scientific">Streptomyces sp. CMC78</name>
    <dbReference type="NCBI Taxonomy" id="3231512"/>
    <lineage>
        <taxon>Bacteria</taxon>
        <taxon>Bacillati</taxon>
        <taxon>Actinomycetota</taxon>
        <taxon>Actinomycetes</taxon>
        <taxon>Kitasatosporales</taxon>
        <taxon>Streptomycetaceae</taxon>
        <taxon>Streptomyces</taxon>
    </lineage>
</organism>
<dbReference type="AlphaFoldDB" id="A0AB33KRP2"/>
<feature type="compositionally biased region" description="Low complexity" evidence="1">
    <location>
        <begin position="363"/>
        <end position="375"/>
    </location>
</feature>
<feature type="region of interest" description="Disordered" evidence="1">
    <location>
        <begin position="321"/>
        <end position="453"/>
    </location>
</feature>
<feature type="domain" description="DUF6777" evidence="2">
    <location>
        <begin position="177"/>
        <end position="337"/>
    </location>
</feature>
<feature type="compositionally biased region" description="Pro residues" evidence="1">
    <location>
        <begin position="27"/>
        <end position="42"/>
    </location>
</feature>
<feature type="compositionally biased region" description="Polar residues" evidence="1">
    <location>
        <begin position="159"/>
        <end position="173"/>
    </location>
</feature>
<feature type="compositionally biased region" description="Low complexity" evidence="1">
    <location>
        <begin position="441"/>
        <end position="453"/>
    </location>
</feature>
<proteinExistence type="predicted"/>
<feature type="compositionally biased region" description="Gly residues" evidence="1">
    <location>
        <begin position="43"/>
        <end position="90"/>
    </location>
</feature>
<feature type="compositionally biased region" description="Basic and acidic residues" evidence="1">
    <location>
        <begin position="331"/>
        <end position="353"/>
    </location>
</feature>
<dbReference type="Pfam" id="PF20568">
    <property type="entry name" value="DUF6777"/>
    <property type="match status" value="1"/>
</dbReference>
<feature type="compositionally biased region" description="Pro residues" evidence="1">
    <location>
        <begin position="427"/>
        <end position="440"/>
    </location>
</feature>
<reference evidence="3" key="1">
    <citation type="submission" date="2024-07" db="EMBL/GenBank/DDBJ databases">
        <title>Complete genome sequences of cellulolytic bacteria, Kitasatospora sp. CMC57 and Streptomyces sp. CMC78, isolated from Japanese agricultural soil.</title>
        <authorList>
            <person name="Hashimoto T."/>
            <person name="Ito M."/>
            <person name="Iwamoto M."/>
            <person name="Fukahori D."/>
            <person name="Shoda T."/>
            <person name="Sakoda M."/>
            <person name="Morohoshi T."/>
            <person name="Mitsuboshi M."/>
            <person name="Nishizawa T."/>
        </authorList>
    </citation>
    <scope>NUCLEOTIDE SEQUENCE</scope>
    <source>
        <strain evidence="3">CMC78</strain>
    </source>
</reference>
<evidence type="ECO:0000313" key="3">
    <source>
        <dbReference type="EMBL" id="BFP57227.1"/>
    </source>
</evidence>
<accession>A0AB33KRP2</accession>
<dbReference type="KEGG" id="stcm:SCMC78_70340"/>
<dbReference type="EMBL" id="AP035884">
    <property type="protein sequence ID" value="BFP57227.1"/>
    <property type="molecule type" value="Genomic_DNA"/>
</dbReference>
<evidence type="ECO:0000259" key="2">
    <source>
        <dbReference type="Pfam" id="PF20568"/>
    </source>
</evidence>
<evidence type="ECO:0000256" key="1">
    <source>
        <dbReference type="SAM" id="MobiDB-lite"/>
    </source>
</evidence>
<dbReference type="RefSeq" id="WP_408054742.1">
    <property type="nucleotide sequence ID" value="NZ_AP035884.1"/>
</dbReference>
<protein>
    <recommendedName>
        <fullName evidence="2">DUF6777 domain-containing protein</fullName>
    </recommendedName>
</protein>
<dbReference type="InterPro" id="IPR046704">
    <property type="entry name" value="DUF6777"/>
</dbReference>
<feature type="region of interest" description="Disordered" evidence="1">
    <location>
        <begin position="1"/>
        <end position="95"/>
    </location>
</feature>
<gene>
    <name evidence="3" type="ORF">SCMC78_70340</name>
</gene>